<dbReference type="GO" id="GO:0031445">
    <property type="term" value="P:regulation of heterochromatin formation"/>
    <property type="evidence" value="ECO:0007669"/>
    <property type="project" value="TreeGrafter"/>
</dbReference>
<name>A0A5N6RA89_9ROSI</name>
<dbReference type="InterPro" id="IPR047171">
    <property type="entry name" value="BAZ1A"/>
</dbReference>
<proteinExistence type="predicted"/>
<evidence type="ECO:0000259" key="6">
    <source>
        <dbReference type="PROSITE" id="PS50016"/>
    </source>
</evidence>
<dbReference type="InterPro" id="IPR019786">
    <property type="entry name" value="Zinc_finger_PHD-type_CS"/>
</dbReference>
<dbReference type="PANTHER" id="PTHR46510">
    <property type="entry name" value="BROMODOMAIN ADJACENT TO ZINC FINGER DOMAIN PROTEIN 1A"/>
    <property type="match status" value="1"/>
</dbReference>
<organism evidence="8 9">
    <name type="scientific">Carpinus fangiana</name>
    <dbReference type="NCBI Taxonomy" id="176857"/>
    <lineage>
        <taxon>Eukaryota</taxon>
        <taxon>Viridiplantae</taxon>
        <taxon>Streptophyta</taxon>
        <taxon>Embryophyta</taxon>
        <taxon>Tracheophyta</taxon>
        <taxon>Spermatophyta</taxon>
        <taxon>Magnoliopsida</taxon>
        <taxon>eudicotyledons</taxon>
        <taxon>Gunneridae</taxon>
        <taxon>Pentapetalae</taxon>
        <taxon>rosids</taxon>
        <taxon>fabids</taxon>
        <taxon>Fagales</taxon>
        <taxon>Betulaceae</taxon>
        <taxon>Carpinus</taxon>
    </lineage>
</organism>
<dbReference type="GO" id="GO:0006338">
    <property type="term" value="P:chromatin remodeling"/>
    <property type="evidence" value="ECO:0007669"/>
    <property type="project" value="InterPro"/>
</dbReference>
<dbReference type="GO" id="GO:0003677">
    <property type="term" value="F:DNA binding"/>
    <property type="evidence" value="ECO:0007669"/>
    <property type="project" value="TreeGrafter"/>
</dbReference>
<keyword evidence="2 4" id="KW-0863">Zinc-finger</keyword>
<dbReference type="PROSITE" id="PS51050">
    <property type="entry name" value="ZF_CW"/>
    <property type="match status" value="1"/>
</dbReference>
<dbReference type="GO" id="GO:0008623">
    <property type="term" value="C:CHRAC"/>
    <property type="evidence" value="ECO:0007669"/>
    <property type="project" value="TreeGrafter"/>
</dbReference>
<evidence type="ECO:0000313" key="8">
    <source>
        <dbReference type="EMBL" id="KAE8056707.1"/>
    </source>
</evidence>
<dbReference type="Proteomes" id="UP000327013">
    <property type="component" value="Chromosome 5"/>
</dbReference>
<dbReference type="AlphaFoldDB" id="A0A5N6RA89"/>
<dbReference type="InterPro" id="IPR001965">
    <property type="entry name" value="Znf_PHD"/>
</dbReference>
<dbReference type="GO" id="GO:0045740">
    <property type="term" value="P:positive regulation of DNA replication"/>
    <property type="evidence" value="ECO:0007669"/>
    <property type="project" value="TreeGrafter"/>
</dbReference>
<dbReference type="GO" id="GO:0006355">
    <property type="term" value="P:regulation of DNA-templated transcription"/>
    <property type="evidence" value="ECO:0007669"/>
    <property type="project" value="TreeGrafter"/>
</dbReference>
<evidence type="ECO:0008006" key="10">
    <source>
        <dbReference type="Google" id="ProtNLM"/>
    </source>
</evidence>
<dbReference type="PANTHER" id="PTHR46510:SF1">
    <property type="entry name" value="BROMODOMAIN ADJACENT TO ZINC FINGER DOMAIN PROTEIN 1A"/>
    <property type="match status" value="1"/>
</dbReference>
<evidence type="ECO:0000259" key="7">
    <source>
        <dbReference type="PROSITE" id="PS51050"/>
    </source>
</evidence>
<accession>A0A5N6RA89</accession>
<dbReference type="OrthoDB" id="787137at2759"/>
<dbReference type="PROSITE" id="PS50016">
    <property type="entry name" value="ZF_PHD_2"/>
    <property type="match status" value="1"/>
</dbReference>
<dbReference type="EMBL" id="CM017325">
    <property type="protein sequence ID" value="KAE8056707.1"/>
    <property type="molecule type" value="Genomic_DNA"/>
</dbReference>
<keyword evidence="1" id="KW-0479">Metal-binding</keyword>
<evidence type="ECO:0000313" key="9">
    <source>
        <dbReference type="Proteomes" id="UP000327013"/>
    </source>
</evidence>
<evidence type="ECO:0000256" key="2">
    <source>
        <dbReference type="ARBA" id="ARBA00022771"/>
    </source>
</evidence>
<evidence type="ECO:0000256" key="1">
    <source>
        <dbReference type="ARBA" id="ARBA00022723"/>
    </source>
</evidence>
<dbReference type="InterPro" id="IPR011011">
    <property type="entry name" value="Znf_FYVE_PHD"/>
</dbReference>
<feature type="domain" description="PHD-type" evidence="6">
    <location>
        <begin position="283"/>
        <end position="333"/>
    </location>
</feature>
<evidence type="ECO:0000256" key="5">
    <source>
        <dbReference type="SAM" id="MobiDB-lite"/>
    </source>
</evidence>
<feature type="compositionally biased region" description="Basic and acidic residues" evidence="5">
    <location>
        <begin position="521"/>
        <end position="532"/>
    </location>
</feature>
<dbReference type="PROSITE" id="PS01359">
    <property type="entry name" value="ZF_PHD_1"/>
    <property type="match status" value="1"/>
</dbReference>
<dbReference type="InterPro" id="IPR019787">
    <property type="entry name" value="Znf_PHD-finger"/>
</dbReference>
<dbReference type="SUPFAM" id="SSF57903">
    <property type="entry name" value="FYVE/PHD zinc finger"/>
    <property type="match status" value="1"/>
</dbReference>
<evidence type="ECO:0000256" key="4">
    <source>
        <dbReference type="PROSITE-ProRule" id="PRU00146"/>
    </source>
</evidence>
<dbReference type="Pfam" id="PF00628">
    <property type="entry name" value="PHD"/>
    <property type="match status" value="1"/>
</dbReference>
<dbReference type="InterPro" id="IPR013083">
    <property type="entry name" value="Znf_RING/FYVE/PHD"/>
</dbReference>
<evidence type="ECO:0000256" key="3">
    <source>
        <dbReference type="ARBA" id="ARBA00022833"/>
    </source>
</evidence>
<dbReference type="InterPro" id="IPR011124">
    <property type="entry name" value="Znf_CW"/>
</dbReference>
<dbReference type="Gene3D" id="3.30.40.10">
    <property type="entry name" value="Zinc/RING finger domain, C3HC4 (zinc finger)"/>
    <property type="match status" value="1"/>
</dbReference>
<sequence>MLMQSSLPSSTEAALFFVSDHGKEDTLCDWMPDTETLRIPNCDKHSHGQCRKAKSIIEGKEMADSPSSLNFPRSYAQPSTVSTISETCAPNFVYRRRKLQGNSITIFSPQAAANTKRSADCLSVISSDAPSVVAKEQLVGFQVEHESQTVGVPLKAPLLCMKEPRVLSSQSINGCSVGEEHVSDAALKNIRQKFLEVDSINDSCSSSKSNMELVSASMMTEMDDTGECSSSSVMVMEVKGKDLSENDLCISILRSQGVFGGVLPTKTNDSAEDAGTSSGRSCSRSCKICSHSETTLNMLVCDHCEEAFHVSCINPRMKKIPTDEWFCHSCLKKKLKIPKETATRKSPSIASEMGRGRNASAKGESNPIALMLRDSEPHTMGVRVGKGFQADVPDWSGPIIYDVDAIGEPLEMDPPECVTSHVLNFNKPHTLNSIGNWLQCREVIDGIGEGVNGTICGKWRRAPLCDVQTDNWDCFRSVLWDPSHADCAVPQELETDEVLKQLKYIQMLKPQLAAKRRKSDRAHNNGDPRKPTAEASNVQTI</sequence>
<keyword evidence="9" id="KW-1185">Reference proteome</keyword>
<dbReference type="SMART" id="SM00249">
    <property type="entry name" value="PHD"/>
    <property type="match status" value="1"/>
</dbReference>
<gene>
    <name evidence="8" type="ORF">FH972_013453</name>
</gene>
<feature type="domain" description="CW-type" evidence="7">
    <location>
        <begin position="431"/>
        <end position="495"/>
    </location>
</feature>
<dbReference type="GO" id="GO:0008270">
    <property type="term" value="F:zinc ion binding"/>
    <property type="evidence" value="ECO:0007669"/>
    <property type="project" value="UniProtKB-KW"/>
</dbReference>
<dbReference type="Gene3D" id="3.30.40.100">
    <property type="match status" value="1"/>
</dbReference>
<keyword evidence="3" id="KW-0862">Zinc</keyword>
<feature type="region of interest" description="Disordered" evidence="5">
    <location>
        <begin position="513"/>
        <end position="541"/>
    </location>
</feature>
<feature type="region of interest" description="Disordered" evidence="5">
    <location>
        <begin position="342"/>
        <end position="363"/>
    </location>
</feature>
<protein>
    <recommendedName>
        <fullName evidence="10">PHD-type domain-containing protein</fullName>
    </recommendedName>
</protein>
<dbReference type="GO" id="GO:0000228">
    <property type="term" value="C:nuclear chromosome"/>
    <property type="evidence" value="ECO:0007669"/>
    <property type="project" value="TreeGrafter"/>
</dbReference>
<reference evidence="8 9" key="1">
    <citation type="submission" date="2019-06" db="EMBL/GenBank/DDBJ databases">
        <title>A chromosomal-level reference genome of Carpinus fangiana (Coryloideae, Betulaceae).</title>
        <authorList>
            <person name="Yang X."/>
            <person name="Wang Z."/>
            <person name="Zhang L."/>
            <person name="Hao G."/>
            <person name="Liu J."/>
            <person name="Yang Y."/>
        </authorList>
    </citation>
    <scope>NUCLEOTIDE SEQUENCE [LARGE SCALE GENOMIC DNA]</scope>
    <source>
        <strain evidence="8">Cfa_2016G</strain>
        <tissue evidence="8">Leaf</tissue>
    </source>
</reference>
<dbReference type="FunFam" id="3.30.40.100:FF:000005">
    <property type="entry name" value="uncharacterized protein LOC106759733 isoform X4"/>
    <property type="match status" value="1"/>
</dbReference>